<accession>A0A2N3HQL4</accession>
<dbReference type="Proteomes" id="UP000233535">
    <property type="component" value="Unassembled WGS sequence"/>
</dbReference>
<dbReference type="Pfam" id="PF00188">
    <property type="entry name" value="CAP"/>
    <property type="match status" value="1"/>
</dbReference>
<dbReference type="AlphaFoldDB" id="A0A2N3HQL4"/>
<evidence type="ECO:0000259" key="1">
    <source>
        <dbReference type="Pfam" id="PF00188"/>
    </source>
</evidence>
<dbReference type="PROSITE" id="PS51257">
    <property type="entry name" value="PROKAR_LIPOPROTEIN"/>
    <property type="match status" value="1"/>
</dbReference>
<dbReference type="CDD" id="cd05379">
    <property type="entry name" value="CAP_bacterial"/>
    <property type="match status" value="1"/>
</dbReference>
<keyword evidence="3" id="KW-1185">Reference proteome</keyword>
<comment type="caution">
    <text evidence="2">The sequence shown here is derived from an EMBL/GenBank/DDBJ whole genome shotgun (WGS) entry which is preliminary data.</text>
</comment>
<dbReference type="Gene3D" id="3.40.33.10">
    <property type="entry name" value="CAP"/>
    <property type="match status" value="1"/>
</dbReference>
<dbReference type="EMBL" id="MVDD01000028">
    <property type="protein sequence ID" value="PKQ60342.1"/>
    <property type="molecule type" value="Genomic_DNA"/>
</dbReference>
<dbReference type="InterPro" id="IPR014044">
    <property type="entry name" value="CAP_dom"/>
</dbReference>
<dbReference type="OrthoDB" id="982527at2"/>
<dbReference type="InterPro" id="IPR035940">
    <property type="entry name" value="CAP_sf"/>
</dbReference>
<sequence>MSKTFYFACLLFIGIFGSCSQNDIDFDDNIDTNFDDPIDTNNIDIQKLLDMVNEVRASGTTCETTYYPPVGAVTWNSTLEAAALKHSKDMKDNDFFSHTSFNGDKFVDRLNAAGYNYNNAGENIALGYSTEENVINAWLTSQGHCANIMNPNFTEMGVGRIENYWTQDFGKPKE</sequence>
<dbReference type="PANTHER" id="PTHR31157">
    <property type="entry name" value="SCP DOMAIN-CONTAINING PROTEIN"/>
    <property type="match status" value="1"/>
</dbReference>
<feature type="domain" description="SCP" evidence="1">
    <location>
        <begin position="49"/>
        <end position="166"/>
    </location>
</feature>
<name>A0A2N3HQL4_9BACT</name>
<evidence type="ECO:0000313" key="2">
    <source>
        <dbReference type="EMBL" id="PKQ60342.1"/>
    </source>
</evidence>
<evidence type="ECO:0000313" key="3">
    <source>
        <dbReference type="Proteomes" id="UP000233535"/>
    </source>
</evidence>
<organism evidence="2 3">
    <name type="scientific">Labilibaculum filiforme</name>
    <dbReference type="NCBI Taxonomy" id="1940526"/>
    <lineage>
        <taxon>Bacteria</taxon>
        <taxon>Pseudomonadati</taxon>
        <taxon>Bacteroidota</taxon>
        <taxon>Bacteroidia</taxon>
        <taxon>Marinilabiliales</taxon>
        <taxon>Marinifilaceae</taxon>
        <taxon>Labilibaculum</taxon>
    </lineage>
</organism>
<gene>
    <name evidence="2" type="ORF">BZG02_19730</name>
</gene>
<dbReference type="RefSeq" id="WP_101263478.1">
    <property type="nucleotide sequence ID" value="NZ_MVDD01000028.1"/>
</dbReference>
<reference evidence="2 3" key="1">
    <citation type="journal article" date="2017" name="Front. Microbiol.">
        <title>Labilibaculum manganireducens gen. nov., sp. nov. and Labilibaculum filiforme sp. nov., Novel Bacteroidetes Isolated from Subsurface Sediments of the Baltic Sea.</title>
        <authorList>
            <person name="Vandieken V."/>
            <person name="Marshall I.P."/>
            <person name="Niemann H."/>
            <person name="Engelen B."/>
            <person name="Cypionka H."/>
        </authorList>
    </citation>
    <scope>NUCLEOTIDE SEQUENCE [LARGE SCALE GENOMIC DNA]</scope>
    <source>
        <strain evidence="2 3">59.16B</strain>
    </source>
</reference>
<dbReference type="SUPFAM" id="SSF55797">
    <property type="entry name" value="PR-1-like"/>
    <property type="match status" value="1"/>
</dbReference>
<proteinExistence type="predicted"/>
<dbReference type="PANTHER" id="PTHR31157:SF1">
    <property type="entry name" value="SCP DOMAIN-CONTAINING PROTEIN"/>
    <property type="match status" value="1"/>
</dbReference>
<protein>
    <recommendedName>
        <fullName evidence="1">SCP domain-containing protein</fullName>
    </recommendedName>
</protein>